<gene>
    <name evidence="1" type="ORF">GGX14DRAFT_320700</name>
</gene>
<dbReference type="EMBL" id="JARJCW010000003">
    <property type="protein sequence ID" value="KAJ7227405.1"/>
    <property type="molecule type" value="Genomic_DNA"/>
</dbReference>
<reference evidence="1" key="1">
    <citation type="submission" date="2023-03" db="EMBL/GenBank/DDBJ databases">
        <title>Massive genome expansion in bonnet fungi (Mycena s.s.) driven by repeated elements and novel gene families across ecological guilds.</title>
        <authorList>
            <consortium name="Lawrence Berkeley National Laboratory"/>
            <person name="Harder C.B."/>
            <person name="Miyauchi S."/>
            <person name="Viragh M."/>
            <person name="Kuo A."/>
            <person name="Thoen E."/>
            <person name="Andreopoulos B."/>
            <person name="Lu D."/>
            <person name="Skrede I."/>
            <person name="Drula E."/>
            <person name="Henrissat B."/>
            <person name="Morin E."/>
            <person name="Kohler A."/>
            <person name="Barry K."/>
            <person name="LaButti K."/>
            <person name="Morin E."/>
            <person name="Salamov A."/>
            <person name="Lipzen A."/>
            <person name="Mereny Z."/>
            <person name="Hegedus B."/>
            <person name="Baldrian P."/>
            <person name="Stursova M."/>
            <person name="Weitz H."/>
            <person name="Taylor A."/>
            <person name="Grigoriev I.V."/>
            <person name="Nagy L.G."/>
            <person name="Martin F."/>
            <person name="Kauserud H."/>
        </authorList>
    </citation>
    <scope>NUCLEOTIDE SEQUENCE</scope>
    <source>
        <strain evidence="1">9144</strain>
    </source>
</reference>
<evidence type="ECO:0000313" key="2">
    <source>
        <dbReference type="Proteomes" id="UP001219525"/>
    </source>
</evidence>
<keyword evidence="2" id="KW-1185">Reference proteome</keyword>
<dbReference type="Proteomes" id="UP001219525">
    <property type="component" value="Unassembled WGS sequence"/>
</dbReference>
<comment type="caution">
    <text evidence="1">The sequence shown here is derived from an EMBL/GenBank/DDBJ whole genome shotgun (WGS) entry which is preliminary data.</text>
</comment>
<dbReference type="AlphaFoldDB" id="A0AAD6YS48"/>
<evidence type="ECO:0000313" key="1">
    <source>
        <dbReference type="EMBL" id="KAJ7227405.1"/>
    </source>
</evidence>
<accession>A0AAD6YS48</accession>
<feature type="non-terminal residue" evidence="1">
    <location>
        <position position="70"/>
    </location>
</feature>
<protein>
    <submittedName>
        <fullName evidence="1">Uncharacterized protein</fullName>
    </submittedName>
</protein>
<feature type="non-terminal residue" evidence="1">
    <location>
        <position position="1"/>
    </location>
</feature>
<name>A0AAD6YS48_9AGAR</name>
<proteinExistence type="predicted"/>
<organism evidence="1 2">
    <name type="scientific">Mycena pura</name>
    <dbReference type="NCBI Taxonomy" id="153505"/>
    <lineage>
        <taxon>Eukaryota</taxon>
        <taxon>Fungi</taxon>
        <taxon>Dikarya</taxon>
        <taxon>Basidiomycota</taxon>
        <taxon>Agaricomycotina</taxon>
        <taxon>Agaricomycetes</taxon>
        <taxon>Agaricomycetidae</taxon>
        <taxon>Agaricales</taxon>
        <taxon>Marasmiineae</taxon>
        <taxon>Mycenaceae</taxon>
        <taxon>Mycena</taxon>
    </lineage>
</organism>
<sequence length="70" mass="7640">IVPVAKGMSAALKRDPEMRLQRAVGIWSAFDTEKLRCTSSYFPIIITSPLPSACVVRFVPKPCTTNGDSN</sequence>